<protein>
    <submittedName>
        <fullName evidence="1">Uncharacterized protein</fullName>
    </submittedName>
</protein>
<keyword evidence="2" id="KW-1185">Reference proteome</keyword>
<organism evidence="1 2">
    <name type="scientific">Cuscuta europaea</name>
    <name type="common">European dodder</name>
    <dbReference type="NCBI Taxonomy" id="41803"/>
    <lineage>
        <taxon>Eukaryota</taxon>
        <taxon>Viridiplantae</taxon>
        <taxon>Streptophyta</taxon>
        <taxon>Embryophyta</taxon>
        <taxon>Tracheophyta</taxon>
        <taxon>Spermatophyta</taxon>
        <taxon>Magnoliopsida</taxon>
        <taxon>eudicotyledons</taxon>
        <taxon>Gunneridae</taxon>
        <taxon>Pentapetalae</taxon>
        <taxon>asterids</taxon>
        <taxon>lamiids</taxon>
        <taxon>Solanales</taxon>
        <taxon>Convolvulaceae</taxon>
        <taxon>Cuscuteae</taxon>
        <taxon>Cuscuta</taxon>
        <taxon>Cuscuta subgen. Cuscuta</taxon>
    </lineage>
</organism>
<dbReference type="OrthoDB" id="10537269at2759"/>
<comment type="caution">
    <text evidence="1">The sequence shown here is derived from an EMBL/GenBank/DDBJ whole genome shotgun (WGS) entry which is preliminary data.</text>
</comment>
<proteinExistence type="predicted"/>
<sequence length="101" mass="11240">MECNIMSQICCRFRLTAFVSDDIDRITVTLFTADILLLLEYACMHATSEIDLDALNAELQKLQVVVGIRCSRDSDEGMQNNPYNIVCLCADQPPPPPPPPP</sequence>
<dbReference type="Proteomes" id="UP001152484">
    <property type="component" value="Unassembled WGS sequence"/>
</dbReference>
<reference evidence="1" key="1">
    <citation type="submission" date="2022-07" db="EMBL/GenBank/DDBJ databases">
        <authorList>
            <person name="Macas J."/>
            <person name="Novak P."/>
            <person name="Neumann P."/>
        </authorList>
    </citation>
    <scope>NUCLEOTIDE SEQUENCE</scope>
</reference>
<gene>
    <name evidence="1" type="ORF">CEURO_LOCUS12150</name>
</gene>
<accession>A0A9P1EBH5</accession>
<name>A0A9P1EBH5_CUSEU</name>
<dbReference type="EMBL" id="CAMAPE010000029">
    <property type="protein sequence ID" value="CAH9092891.1"/>
    <property type="molecule type" value="Genomic_DNA"/>
</dbReference>
<dbReference type="AlphaFoldDB" id="A0A9P1EBH5"/>
<evidence type="ECO:0000313" key="2">
    <source>
        <dbReference type="Proteomes" id="UP001152484"/>
    </source>
</evidence>
<evidence type="ECO:0000313" key="1">
    <source>
        <dbReference type="EMBL" id="CAH9092891.1"/>
    </source>
</evidence>